<name>A0ABR1NW54_DIAER</name>
<reference evidence="2 3" key="1">
    <citation type="submission" date="2024-02" db="EMBL/GenBank/DDBJ databases">
        <title>De novo assembly and annotation of 12 fungi associated with fruit tree decline syndrome in Ontario, Canada.</title>
        <authorList>
            <person name="Sulman M."/>
            <person name="Ellouze W."/>
            <person name="Ilyukhin E."/>
        </authorList>
    </citation>
    <scope>NUCLEOTIDE SEQUENCE [LARGE SCALE GENOMIC DNA]</scope>
    <source>
        <strain evidence="2 3">M169</strain>
    </source>
</reference>
<comment type="caution">
    <text evidence="2">The sequence shown here is derived from an EMBL/GenBank/DDBJ whole genome shotgun (WGS) entry which is preliminary data.</text>
</comment>
<keyword evidence="1" id="KW-0472">Membrane</keyword>
<evidence type="ECO:0000256" key="1">
    <source>
        <dbReference type="SAM" id="Phobius"/>
    </source>
</evidence>
<dbReference type="EMBL" id="JAKNSF020000093">
    <property type="protein sequence ID" value="KAK7717158.1"/>
    <property type="molecule type" value="Genomic_DNA"/>
</dbReference>
<keyword evidence="3" id="KW-1185">Reference proteome</keyword>
<feature type="transmembrane region" description="Helical" evidence="1">
    <location>
        <begin position="96"/>
        <end position="116"/>
    </location>
</feature>
<feature type="transmembrane region" description="Helical" evidence="1">
    <location>
        <begin position="72"/>
        <end position="90"/>
    </location>
</feature>
<keyword evidence="1" id="KW-0812">Transmembrane</keyword>
<keyword evidence="1" id="KW-1133">Transmembrane helix</keyword>
<dbReference type="Proteomes" id="UP001430848">
    <property type="component" value="Unassembled WGS sequence"/>
</dbReference>
<evidence type="ECO:0000313" key="3">
    <source>
        <dbReference type="Proteomes" id="UP001430848"/>
    </source>
</evidence>
<organism evidence="2 3">
    <name type="scientific">Diaporthe eres</name>
    <name type="common">Phomopsis oblonga</name>
    <dbReference type="NCBI Taxonomy" id="83184"/>
    <lineage>
        <taxon>Eukaryota</taxon>
        <taxon>Fungi</taxon>
        <taxon>Dikarya</taxon>
        <taxon>Ascomycota</taxon>
        <taxon>Pezizomycotina</taxon>
        <taxon>Sordariomycetes</taxon>
        <taxon>Sordariomycetidae</taxon>
        <taxon>Diaporthales</taxon>
        <taxon>Diaporthaceae</taxon>
        <taxon>Diaporthe</taxon>
        <taxon>Diaporthe eres species complex</taxon>
    </lineage>
</organism>
<proteinExistence type="predicted"/>
<sequence length="204" mass="23428">MFCQKLLMCINTPTTVDELQSDYMELPLLIQNDVMSQRHIQLVPRLYQQIFEGKPMALPEVDKDKILPVERLAIGAKGFLMVITTVFFWGELHLRLYFLVCLCAIDLLGSGGARGLTKLRYFEKRKWKPYGKYNKAFNEFIDRIVTKFYHELEGETGALLELNDWEAQPDGAPRGYIGMQGFAEDMPGPQQGKSTQKCLCMEPH</sequence>
<accession>A0ABR1NW54</accession>
<evidence type="ECO:0000313" key="2">
    <source>
        <dbReference type="EMBL" id="KAK7717158.1"/>
    </source>
</evidence>
<gene>
    <name evidence="2" type="ORF">SLS63_010778</name>
</gene>
<protein>
    <submittedName>
        <fullName evidence="2">Uncharacterized protein</fullName>
    </submittedName>
</protein>